<feature type="transmembrane region" description="Helical" evidence="1">
    <location>
        <begin position="54"/>
        <end position="76"/>
    </location>
</feature>
<proteinExistence type="predicted"/>
<feature type="transmembrane region" description="Helical" evidence="1">
    <location>
        <begin position="30"/>
        <end position="48"/>
    </location>
</feature>
<accession>A0ABT5QLN7</accession>
<dbReference type="SUPFAM" id="SSF82771">
    <property type="entry name" value="GIY-YIG endonuclease"/>
    <property type="match status" value="1"/>
</dbReference>
<keyword evidence="3" id="KW-1185">Reference proteome</keyword>
<name>A0ABT5QLN7_9GAMM</name>
<dbReference type="InterPro" id="IPR035901">
    <property type="entry name" value="GIY-YIG_endonuc_sf"/>
</dbReference>
<evidence type="ECO:0008006" key="4">
    <source>
        <dbReference type="Google" id="ProtNLM"/>
    </source>
</evidence>
<keyword evidence="1" id="KW-0812">Transmembrane</keyword>
<dbReference type="Proteomes" id="UP001149821">
    <property type="component" value="Unassembled WGS sequence"/>
</dbReference>
<gene>
    <name evidence="2" type="ORF">LRP49_12010</name>
</gene>
<dbReference type="Gene3D" id="3.40.1440.10">
    <property type="entry name" value="GIY-YIG endonuclease"/>
    <property type="match status" value="1"/>
</dbReference>
<evidence type="ECO:0000256" key="1">
    <source>
        <dbReference type="SAM" id="Phobius"/>
    </source>
</evidence>
<comment type="caution">
    <text evidence="2">The sequence shown here is derived from an EMBL/GenBank/DDBJ whole genome shotgun (WGS) entry which is preliminary data.</text>
</comment>
<evidence type="ECO:0000313" key="2">
    <source>
        <dbReference type="EMBL" id="MDD1781900.1"/>
    </source>
</evidence>
<sequence length="229" mass="26590">MESEELSELEARIARGFVIPKFIEKMLPKFIVGSMVISVLMSLGSYSFDPVYVRFSWVLCIVFWISTFYIFDKLFVLLNPSLFSRKADLSGFLEEKRLELFEERKARPMGFQNLSLQAYLDIKSALETPFKTTSKGSSCVYHIALDGWDLTQGYVGVSTSYFNRRNQHFRALREGSHDNDKLQHAFNEYGSRLEMKILHNGISEYESYLLESRYRPEPNMALNIRKGGR</sequence>
<evidence type="ECO:0000313" key="3">
    <source>
        <dbReference type="Proteomes" id="UP001149821"/>
    </source>
</evidence>
<keyword evidence="1" id="KW-1133">Transmembrane helix</keyword>
<reference evidence="2" key="1">
    <citation type="submission" date="2021-12" db="EMBL/GenBank/DDBJ databases">
        <title>Enterovibrio ZSDZ35 sp. nov. and Enterovibrio ZSDZ42 sp. nov., isolated from coastal seawater in Qingdao.</title>
        <authorList>
            <person name="Zhang P."/>
        </authorList>
    </citation>
    <scope>NUCLEOTIDE SEQUENCE</scope>
    <source>
        <strain evidence="2">ZSDZ35</strain>
    </source>
</reference>
<protein>
    <recommendedName>
        <fullName evidence="4">GIY-YIG domain-containing protein</fullName>
    </recommendedName>
</protein>
<dbReference type="EMBL" id="JAJUBB010000007">
    <property type="protein sequence ID" value="MDD1781900.1"/>
    <property type="molecule type" value="Genomic_DNA"/>
</dbReference>
<dbReference type="RefSeq" id="WP_274142434.1">
    <property type="nucleotide sequence ID" value="NZ_JAJUBB010000007.1"/>
</dbReference>
<keyword evidence="1" id="KW-0472">Membrane</keyword>
<organism evidence="2 3">
    <name type="scientific">Enterovibrio qingdaonensis</name>
    <dbReference type="NCBI Taxonomy" id="2899818"/>
    <lineage>
        <taxon>Bacteria</taxon>
        <taxon>Pseudomonadati</taxon>
        <taxon>Pseudomonadota</taxon>
        <taxon>Gammaproteobacteria</taxon>
        <taxon>Vibrionales</taxon>
        <taxon>Vibrionaceae</taxon>
        <taxon>Enterovibrio</taxon>
    </lineage>
</organism>